<dbReference type="GO" id="GO:0003700">
    <property type="term" value="F:DNA-binding transcription factor activity"/>
    <property type="evidence" value="ECO:0007669"/>
    <property type="project" value="InterPro"/>
</dbReference>
<evidence type="ECO:0000313" key="5">
    <source>
        <dbReference type="Proteomes" id="UP001147733"/>
    </source>
</evidence>
<dbReference type="PANTHER" id="PTHR46910:SF32">
    <property type="entry name" value="TRANSCRIPTION FACTOR DOMAIN-CONTAINING PROTEIN-RELATED"/>
    <property type="match status" value="1"/>
</dbReference>
<dbReference type="GO" id="GO:0003677">
    <property type="term" value="F:DNA binding"/>
    <property type="evidence" value="ECO:0007669"/>
    <property type="project" value="InterPro"/>
</dbReference>
<name>A0A9W9TM16_PENCI</name>
<evidence type="ECO:0000256" key="2">
    <source>
        <dbReference type="SAM" id="MobiDB-lite"/>
    </source>
</evidence>
<organism evidence="4 5">
    <name type="scientific">Penicillium citrinum</name>
    <dbReference type="NCBI Taxonomy" id="5077"/>
    <lineage>
        <taxon>Eukaryota</taxon>
        <taxon>Fungi</taxon>
        <taxon>Dikarya</taxon>
        <taxon>Ascomycota</taxon>
        <taxon>Pezizomycotina</taxon>
        <taxon>Eurotiomycetes</taxon>
        <taxon>Eurotiomycetidae</taxon>
        <taxon>Eurotiales</taxon>
        <taxon>Aspergillaceae</taxon>
        <taxon>Penicillium</taxon>
    </lineage>
</organism>
<protein>
    <submittedName>
        <fullName evidence="4">Fungal-specific transcription factor domain-containing protein</fullName>
    </submittedName>
</protein>
<evidence type="ECO:0000259" key="3">
    <source>
        <dbReference type="SMART" id="SM00906"/>
    </source>
</evidence>
<feature type="domain" description="Xylanolytic transcriptional activator regulatory" evidence="3">
    <location>
        <begin position="307"/>
        <end position="380"/>
    </location>
</feature>
<reference evidence="4" key="1">
    <citation type="submission" date="2022-11" db="EMBL/GenBank/DDBJ databases">
        <authorList>
            <person name="Petersen C."/>
        </authorList>
    </citation>
    <scope>NUCLEOTIDE SEQUENCE</scope>
    <source>
        <strain evidence="4">IBT 23319</strain>
    </source>
</reference>
<feature type="compositionally biased region" description="Polar residues" evidence="2">
    <location>
        <begin position="42"/>
        <end position="62"/>
    </location>
</feature>
<dbReference type="PANTHER" id="PTHR46910">
    <property type="entry name" value="TRANSCRIPTION FACTOR PDR1"/>
    <property type="match status" value="1"/>
</dbReference>
<evidence type="ECO:0000313" key="4">
    <source>
        <dbReference type="EMBL" id="KAJ5231277.1"/>
    </source>
</evidence>
<feature type="region of interest" description="Disordered" evidence="2">
    <location>
        <begin position="604"/>
        <end position="624"/>
    </location>
</feature>
<comment type="caution">
    <text evidence="4">The sequence shown here is derived from an EMBL/GenBank/DDBJ whole genome shotgun (WGS) entry which is preliminary data.</text>
</comment>
<dbReference type="OrthoDB" id="3548654at2759"/>
<reference evidence="4" key="2">
    <citation type="journal article" date="2023" name="IMA Fungus">
        <title>Comparative genomic study of the Penicillium genus elucidates a diverse pangenome and 15 lateral gene transfer events.</title>
        <authorList>
            <person name="Petersen C."/>
            <person name="Sorensen T."/>
            <person name="Nielsen M.R."/>
            <person name="Sondergaard T.E."/>
            <person name="Sorensen J.L."/>
            <person name="Fitzpatrick D.A."/>
            <person name="Frisvad J.C."/>
            <person name="Nielsen K.L."/>
        </authorList>
    </citation>
    <scope>NUCLEOTIDE SEQUENCE</scope>
    <source>
        <strain evidence="4">IBT 23319</strain>
    </source>
</reference>
<dbReference type="CDD" id="cd12148">
    <property type="entry name" value="fungal_TF_MHR"/>
    <property type="match status" value="1"/>
</dbReference>
<dbReference type="GO" id="GO:0006351">
    <property type="term" value="P:DNA-templated transcription"/>
    <property type="evidence" value="ECO:0007669"/>
    <property type="project" value="InterPro"/>
</dbReference>
<dbReference type="InterPro" id="IPR050987">
    <property type="entry name" value="AtrR-like"/>
</dbReference>
<proteinExistence type="predicted"/>
<keyword evidence="1" id="KW-0539">Nucleus</keyword>
<dbReference type="InterPro" id="IPR007219">
    <property type="entry name" value="XnlR_reg_dom"/>
</dbReference>
<accession>A0A9W9TM16</accession>
<dbReference type="Proteomes" id="UP001147733">
    <property type="component" value="Unassembled WGS sequence"/>
</dbReference>
<evidence type="ECO:0000256" key="1">
    <source>
        <dbReference type="ARBA" id="ARBA00023242"/>
    </source>
</evidence>
<keyword evidence="5" id="KW-1185">Reference proteome</keyword>
<dbReference type="EMBL" id="JAPQKT010000005">
    <property type="protein sequence ID" value="KAJ5231277.1"/>
    <property type="molecule type" value="Genomic_DNA"/>
</dbReference>
<dbReference type="SMART" id="SM00906">
    <property type="entry name" value="Fungal_trans"/>
    <property type="match status" value="1"/>
</dbReference>
<feature type="region of interest" description="Disordered" evidence="2">
    <location>
        <begin position="34"/>
        <end position="84"/>
    </location>
</feature>
<dbReference type="RefSeq" id="XP_056500023.1">
    <property type="nucleotide sequence ID" value="XM_056644785.1"/>
</dbReference>
<dbReference type="GeneID" id="81383952"/>
<dbReference type="GO" id="GO:0008270">
    <property type="term" value="F:zinc ion binding"/>
    <property type="evidence" value="ECO:0007669"/>
    <property type="project" value="InterPro"/>
</dbReference>
<sequence length="675" mass="75883">MPPSRIAPERPTLRAKKRVTKAYINELHERISALTHRLGQQKPVNQSGNRENRLTIGSNSPGHSPDESTALLPPSENSHNPEPLTQDVSALVSNLCDKTRIKAPLTNPLAFHITDWVPGPTGKLLFMGTSSTWAFARRVLGMTHVKLTGSTLFPDRNNLLFDDQVYDIKWDGNKASLPHNSFDVSNLPTPDFANFIISSVRFHCGQLFYLFDDEHFMNHFEKFQRDPIAESRKSPLWFCHYLLLLAFGKFFVVQSSESERPAGVEYFIQAMQCIPDFSFFEGDPIERIQVMCCAALYLQSIHRRGPAYRMIGNALRLSLEHGMHTEMHGSCLDKHYVQKSRLVWWTVYILERRMSSLLGVPLGISEESISAPFPSTSAQIDSSNTLEMQAKLCQILAKVDLTVYGVEGKLDIRYLSATQTVLRDIAHVTELLNQSFDLFSNGSVRATSRSSAHLHILEHQCIILTTRPLLYIFLQSRLGHSDPALMDWLQVDTIKALISICVESAQETLRILSNLQEQGVLEVFLPFDMDAAFMSTVSLLLAAAIEPSILRDHTPWSKRAYAILENMSSRGNISARLIQKELRQLDDELAQLMVGSNLTTFLSPSLPREPHRGRNQGGTIPAVVEEGPSPFMDLGLTGFGQHYELCSDQLMDLANSLDLDSLTWPLPHLSTDLEM</sequence>
<dbReference type="AlphaFoldDB" id="A0A9W9TM16"/>
<dbReference type="Pfam" id="PF04082">
    <property type="entry name" value="Fungal_trans"/>
    <property type="match status" value="1"/>
</dbReference>
<gene>
    <name evidence="4" type="ORF">N7469_005865</name>
</gene>